<keyword evidence="1" id="KW-0812">Transmembrane</keyword>
<protein>
    <submittedName>
        <fullName evidence="2">DUF4337 domain-containing protein</fullName>
    </submittedName>
</protein>
<dbReference type="Pfam" id="PF14235">
    <property type="entry name" value="DUF4337"/>
    <property type="match status" value="1"/>
</dbReference>
<dbReference type="Proteomes" id="UP001595604">
    <property type="component" value="Unassembled WGS sequence"/>
</dbReference>
<accession>A0ABV7IJU3</accession>
<sequence length="185" mass="19633">MELELSAEAKDKRLNRMVAITVVVLSVWAGLCNIKDGNVVQAMEQAQSASVDRWNEYQATRTKLHIAAGDRALIATLGADPARTATALAALDHDIARYQAESPGLARAAKAQSAQYDALNIHDDQFDAADASLATAISIAAVAALSESTWVLATSWAFGLFGLFMGLCGFMGLPFHPDLLSTILG</sequence>
<name>A0ABV7IJU3_9SPHN</name>
<dbReference type="InterPro" id="IPR025570">
    <property type="entry name" value="DUF4337"/>
</dbReference>
<evidence type="ECO:0000313" key="2">
    <source>
        <dbReference type="EMBL" id="MFC3172951.1"/>
    </source>
</evidence>
<dbReference type="RefSeq" id="WP_379508345.1">
    <property type="nucleotide sequence ID" value="NZ_JBHRTQ010000002.1"/>
</dbReference>
<keyword evidence="3" id="KW-1185">Reference proteome</keyword>
<feature type="transmembrane region" description="Helical" evidence="1">
    <location>
        <begin position="14"/>
        <end position="34"/>
    </location>
</feature>
<evidence type="ECO:0000313" key="3">
    <source>
        <dbReference type="Proteomes" id="UP001595604"/>
    </source>
</evidence>
<organism evidence="2 3">
    <name type="scientific">Novosphingobium bradum</name>
    <dbReference type="NCBI Taxonomy" id="1737444"/>
    <lineage>
        <taxon>Bacteria</taxon>
        <taxon>Pseudomonadati</taxon>
        <taxon>Pseudomonadota</taxon>
        <taxon>Alphaproteobacteria</taxon>
        <taxon>Sphingomonadales</taxon>
        <taxon>Sphingomonadaceae</taxon>
        <taxon>Novosphingobium</taxon>
    </lineage>
</organism>
<keyword evidence="1" id="KW-0472">Membrane</keyword>
<keyword evidence="1" id="KW-1133">Transmembrane helix</keyword>
<reference evidence="3" key="1">
    <citation type="journal article" date="2019" name="Int. J. Syst. Evol. Microbiol.">
        <title>The Global Catalogue of Microorganisms (GCM) 10K type strain sequencing project: providing services to taxonomists for standard genome sequencing and annotation.</title>
        <authorList>
            <consortium name="The Broad Institute Genomics Platform"/>
            <consortium name="The Broad Institute Genome Sequencing Center for Infectious Disease"/>
            <person name="Wu L."/>
            <person name="Ma J."/>
        </authorList>
    </citation>
    <scope>NUCLEOTIDE SEQUENCE [LARGE SCALE GENOMIC DNA]</scope>
    <source>
        <strain evidence="3">KCTC 42984</strain>
    </source>
</reference>
<gene>
    <name evidence="2" type="ORF">ACFOD9_01665</name>
</gene>
<proteinExistence type="predicted"/>
<feature type="transmembrane region" description="Helical" evidence="1">
    <location>
        <begin position="156"/>
        <end position="175"/>
    </location>
</feature>
<comment type="caution">
    <text evidence="2">The sequence shown here is derived from an EMBL/GenBank/DDBJ whole genome shotgun (WGS) entry which is preliminary data.</text>
</comment>
<evidence type="ECO:0000256" key="1">
    <source>
        <dbReference type="SAM" id="Phobius"/>
    </source>
</evidence>
<dbReference type="EMBL" id="JBHRTQ010000002">
    <property type="protein sequence ID" value="MFC3172951.1"/>
    <property type="molecule type" value="Genomic_DNA"/>
</dbReference>